<dbReference type="OrthoDB" id="161814at2759"/>
<dbReference type="GO" id="GO:0016020">
    <property type="term" value="C:membrane"/>
    <property type="evidence" value="ECO:0007669"/>
    <property type="project" value="UniProtKB-SubCell"/>
</dbReference>
<feature type="transmembrane region" description="Helical" evidence="4">
    <location>
        <begin position="118"/>
        <end position="139"/>
    </location>
</feature>
<dbReference type="GO" id="GO:0005375">
    <property type="term" value="F:copper ion transmembrane transporter activity"/>
    <property type="evidence" value="ECO:0007669"/>
    <property type="project" value="UniProtKB-UniRule"/>
</dbReference>
<dbReference type="WBParaSite" id="HCON_00053410-00001">
    <property type="protein sequence ID" value="HCON_00053410-00001"/>
    <property type="gene ID" value="HCON_00053410"/>
</dbReference>
<keyword evidence="1 4" id="KW-0812">Transmembrane</keyword>
<dbReference type="OMA" id="MMPMHFF"/>
<feature type="transmembrane region" description="Helical" evidence="4">
    <location>
        <begin position="145"/>
        <end position="166"/>
    </location>
</feature>
<comment type="similarity">
    <text evidence="4">Belongs to the copper transporter (Ctr) (TC 1.A.56) family. SLC31A subfamily.</text>
</comment>
<evidence type="ECO:0000256" key="2">
    <source>
        <dbReference type="ARBA" id="ARBA00022989"/>
    </source>
</evidence>
<keyword evidence="4" id="KW-0186">Copper</keyword>
<comment type="subcellular location">
    <subcellularLocation>
        <location evidence="4">Membrane</location>
        <topology evidence="4">Multi-pass membrane protein</topology>
    </subcellularLocation>
</comment>
<name>A0A7I5E7R7_HAECO</name>
<dbReference type="InterPro" id="IPR007274">
    <property type="entry name" value="Cop_transporter"/>
</dbReference>
<evidence type="ECO:0000313" key="5">
    <source>
        <dbReference type="Proteomes" id="UP000025227"/>
    </source>
</evidence>
<keyword evidence="4" id="KW-0813">Transport</keyword>
<reference evidence="6" key="1">
    <citation type="submission" date="2020-12" db="UniProtKB">
        <authorList>
            <consortium name="WormBaseParasite"/>
        </authorList>
    </citation>
    <scope>IDENTIFICATION</scope>
    <source>
        <strain evidence="6">MHco3</strain>
    </source>
</reference>
<sequence>MDTNSLFSMDSNMTGMMDMIIHFREKELILFSFWRTGTLLGMAVSMFISFLLCILYEGIKGFRLLLALRHVKHHHANSALTGSQSGLADAGGDQDTVPLTPMVQMTSYTKRVFSGARLVQAALYGIQALLAYILMLIVMTYNGNLILSIVVGEAVGYLLFTGTPLVDSHLATCC</sequence>
<keyword evidence="2 4" id="KW-1133">Transmembrane helix</keyword>
<evidence type="ECO:0000256" key="1">
    <source>
        <dbReference type="ARBA" id="ARBA00022692"/>
    </source>
</evidence>
<evidence type="ECO:0000256" key="3">
    <source>
        <dbReference type="ARBA" id="ARBA00023136"/>
    </source>
</evidence>
<dbReference type="PANTHER" id="PTHR12483">
    <property type="entry name" value="SOLUTE CARRIER FAMILY 31 COPPER TRANSPORTERS"/>
    <property type="match status" value="1"/>
</dbReference>
<feature type="transmembrane region" description="Helical" evidence="4">
    <location>
        <begin position="33"/>
        <end position="56"/>
    </location>
</feature>
<proteinExistence type="inferred from homology"/>
<protein>
    <recommendedName>
        <fullName evidence="4">Copper transport protein</fullName>
    </recommendedName>
</protein>
<keyword evidence="3 4" id="KW-0472">Membrane</keyword>
<evidence type="ECO:0000256" key="4">
    <source>
        <dbReference type="RuleBase" id="RU367022"/>
    </source>
</evidence>
<dbReference type="Proteomes" id="UP000025227">
    <property type="component" value="Unplaced"/>
</dbReference>
<keyword evidence="4" id="KW-0187">Copper transport</keyword>
<dbReference type="PANTHER" id="PTHR12483:SF106">
    <property type="entry name" value="COPPER TRANSPORT PROTEIN"/>
    <property type="match status" value="1"/>
</dbReference>
<organism evidence="5 6">
    <name type="scientific">Haemonchus contortus</name>
    <name type="common">Barber pole worm</name>
    <dbReference type="NCBI Taxonomy" id="6289"/>
    <lineage>
        <taxon>Eukaryota</taxon>
        <taxon>Metazoa</taxon>
        <taxon>Ecdysozoa</taxon>
        <taxon>Nematoda</taxon>
        <taxon>Chromadorea</taxon>
        <taxon>Rhabditida</taxon>
        <taxon>Rhabditina</taxon>
        <taxon>Rhabditomorpha</taxon>
        <taxon>Strongyloidea</taxon>
        <taxon>Trichostrongylidae</taxon>
        <taxon>Haemonchus</taxon>
    </lineage>
</organism>
<dbReference type="AlphaFoldDB" id="A0A7I5E7R7"/>
<keyword evidence="4" id="KW-0406">Ion transport</keyword>
<evidence type="ECO:0000313" key="6">
    <source>
        <dbReference type="WBParaSite" id="HCON_00053410-00001"/>
    </source>
</evidence>
<accession>A0A7I5E7R7</accession>
<dbReference type="Pfam" id="PF04145">
    <property type="entry name" value="Ctr"/>
    <property type="match status" value="1"/>
</dbReference>
<keyword evidence="5" id="KW-1185">Reference proteome</keyword>